<evidence type="ECO:0000256" key="4">
    <source>
        <dbReference type="ARBA" id="ARBA00023125"/>
    </source>
</evidence>
<reference evidence="10" key="1">
    <citation type="submission" date="2021-03" db="EMBL/GenBank/DDBJ databases">
        <authorList>
            <consortium name="Genoscope - CEA"/>
            <person name="William W."/>
        </authorList>
    </citation>
    <scope>NUCLEOTIDE SEQUENCE</scope>
    <source>
        <strain evidence="10">Doubled-haploid Pahang</strain>
    </source>
</reference>
<feature type="transmembrane region" description="Helical" evidence="8">
    <location>
        <begin position="12"/>
        <end position="31"/>
    </location>
</feature>
<proteinExistence type="predicted"/>
<feature type="domain" description="WRKY" evidence="9">
    <location>
        <begin position="416"/>
        <end position="480"/>
    </location>
</feature>
<keyword evidence="4" id="KW-0238">DNA-binding</keyword>
<dbReference type="AlphaFoldDB" id="A0A8D7AAR5"/>
<dbReference type="Pfam" id="PF03106">
    <property type="entry name" value="WRKY"/>
    <property type="match status" value="2"/>
</dbReference>
<feature type="region of interest" description="Disordered" evidence="7">
    <location>
        <begin position="549"/>
        <end position="607"/>
    </location>
</feature>
<evidence type="ECO:0000259" key="9">
    <source>
        <dbReference type="PROSITE" id="PS50811"/>
    </source>
</evidence>
<organism evidence="10">
    <name type="scientific">Musa acuminata subsp. malaccensis</name>
    <name type="common">Wild banana</name>
    <name type="synonym">Musa malaccensis</name>
    <dbReference type="NCBI Taxonomy" id="214687"/>
    <lineage>
        <taxon>Eukaryota</taxon>
        <taxon>Viridiplantae</taxon>
        <taxon>Streptophyta</taxon>
        <taxon>Embryophyta</taxon>
        <taxon>Tracheophyta</taxon>
        <taxon>Spermatophyta</taxon>
        <taxon>Magnoliopsida</taxon>
        <taxon>Liliopsida</taxon>
        <taxon>Zingiberales</taxon>
        <taxon>Musaceae</taxon>
        <taxon>Musa</taxon>
    </lineage>
</organism>
<dbReference type="SUPFAM" id="SSF118290">
    <property type="entry name" value="WRKY DNA-binding domain"/>
    <property type="match status" value="2"/>
</dbReference>
<dbReference type="PANTHER" id="PTHR31221:SF338">
    <property type="entry name" value="OS08G0499300 PROTEIN"/>
    <property type="match status" value="1"/>
</dbReference>
<evidence type="ECO:0000256" key="7">
    <source>
        <dbReference type="SAM" id="MobiDB-lite"/>
    </source>
</evidence>
<dbReference type="SMART" id="SM00774">
    <property type="entry name" value="WRKY"/>
    <property type="match status" value="2"/>
</dbReference>
<keyword evidence="2" id="KW-0677">Repeat</keyword>
<evidence type="ECO:0000313" key="10">
    <source>
        <dbReference type="EMBL" id="CAG1845332.1"/>
    </source>
</evidence>
<feature type="region of interest" description="Disordered" evidence="7">
    <location>
        <begin position="149"/>
        <end position="169"/>
    </location>
</feature>
<feature type="transmembrane region" description="Helical" evidence="8">
    <location>
        <begin position="62"/>
        <end position="81"/>
    </location>
</feature>
<dbReference type="InterPro" id="IPR003657">
    <property type="entry name" value="WRKY_dom"/>
</dbReference>
<feature type="domain" description="WRKY" evidence="9">
    <location>
        <begin position="630"/>
        <end position="695"/>
    </location>
</feature>
<keyword evidence="6" id="KW-0539">Nucleus</keyword>
<dbReference type="GO" id="GO:0005634">
    <property type="term" value="C:nucleus"/>
    <property type="evidence" value="ECO:0007669"/>
    <property type="project" value="UniProtKB-SubCell"/>
</dbReference>
<dbReference type="InterPro" id="IPR044810">
    <property type="entry name" value="WRKY_plant"/>
</dbReference>
<feature type="region of interest" description="Disordered" evidence="7">
    <location>
        <begin position="386"/>
        <end position="408"/>
    </location>
</feature>
<dbReference type="FunFam" id="2.20.25.80:FF:000006">
    <property type="entry name" value="WRKY transcription factor"/>
    <property type="match status" value="1"/>
</dbReference>
<name>A0A8D7AAR5_MUSAM</name>
<dbReference type="PANTHER" id="PTHR31221">
    <property type="entry name" value="WRKY TRANSCRIPTION FACTOR PROTEIN 1-RELATED"/>
    <property type="match status" value="1"/>
</dbReference>
<keyword evidence="5" id="KW-0804">Transcription</keyword>
<protein>
    <submittedName>
        <fullName evidence="10">(wild Malaysian banana) hypothetical protein</fullName>
    </submittedName>
</protein>
<keyword evidence="8" id="KW-0812">Transmembrane</keyword>
<dbReference type="FunFam" id="2.20.25.80:FF:000001">
    <property type="entry name" value="WRKY transcription factor 33"/>
    <property type="match status" value="1"/>
</dbReference>
<dbReference type="EMBL" id="HG996471">
    <property type="protein sequence ID" value="CAG1845332.1"/>
    <property type="molecule type" value="Genomic_DNA"/>
</dbReference>
<sequence length="842" mass="91714">MLLSLSHSLESFLFLVSISVKPLSGAGYLFVSVLEEVKRRDCCRNFLISQQKKGRKKERSHVLCQVFVPSLLLLFFCFCGFKRLTELRGVAVDDLTGLTICIGSRIESITGGMDDKTAMMEDWTLPNPSPRTLISNLLNEEFGSRSFSDLLSGKENETPPNAPETEKVDRVTKVEGGEASNDHPLEPNWSGAHKLNSHGGLAERMAASGFNVPKLNTACIGQANMDASSSGVRSPYLTIPPGLSPTTLLESPVFLCNSLAQPSPTTGKFLFARNNNTGPLSVSVSAASIKCDDLLEDVPEAFAFKPPLESHSFYSSSEMKVTPLYLHSIEMHIEVAPDFGQPQTLSSMRVSIQLGDSKEMGTTEAGTTHVLNQQEFNLQESKDAIPDSFMSSDRSLPLDEQQEGDRDLRGELSSVAVGAPAEDGYNWRKYGQKQVKGSEYPRSYYKCTHLNCQVKKKVERSQEGHFTEIIYKGEHNHPKPPPNRRSGVLLSNPFNDAEIDGSDQPGSQMATDSKPMWVGRNMGNEGHDWQGDLEATSSAHVTAECCDPSAAVQQRPDGQRLSSDAIDVSSTMSSGEDEDDQATHGSVSLGCDGEGDETESKRPKLDTSAIEMNAASRAVREPRVVVQTTSEVDILDDGYRWRKYGQKVVKGNPNPRSYYKCTHPGCNVRKHVERAAHDLKSVITTYEGKHNHDVPAARNSGHPSSSPSNTTSNAGPQPHGLLPRAESTQGGLVRFEGHAPLGTFGLPGMEQLRPPTSFTFAMGQPGLMNLTMAGFGPLAPTKMSVPPSVHSYIGHGPPVEGLMIPKGEPNEEPMPETRLPMLNGGPVYHQMTMNGVPLRPQL</sequence>
<dbReference type="InterPro" id="IPR036576">
    <property type="entry name" value="WRKY_dom_sf"/>
</dbReference>
<feature type="region of interest" description="Disordered" evidence="7">
    <location>
        <begin position="472"/>
        <end position="531"/>
    </location>
</feature>
<evidence type="ECO:0000256" key="2">
    <source>
        <dbReference type="ARBA" id="ARBA00022737"/>
    </source>
</evidence>
<dbReference type="GO" id="GO:0003700">
    <property type="term" value="F:DNA-binding transcription factor activity"/>
    <property type="evidence" value="ECO:0007669"/>
    <property type="project" value="InterPro"/>
</dbReference>
<evidence type="ECO:0000256" key="8">
    <source>
        <dbReference type="SAM" id="Phobius"/>
    </source>
</evidence>
<dbReference type="GO" id="GO:0043565">
    <property type="term" value="F:sequence-specific DNA binding"/>
    <property type="evidence" value="ECO:0007669"/>
    <property type="project" value="InterPro"/>
</dbReference>
<evidence type="ECO:0000256" key="6">
    <source>
        <dbReference type="ARBA" id="ARBA00023242"/>
    </source>
</evidence>
<keyword evidence="8" id="KW-0472">Membrane</keyword>
<evidence type="ECO:0000256" key="3">
    <source>
        <dbReference type="ARBA" id="ARBA00023015"/>
    </source>
</evidence>
<feature type="region of interest" description="Disordered" evidence="7">
    <location>
        <begin position="691"/>
        <end position="725"/>
    </location>
</feature>
<gene>
    <name evidence="10" type="ORF">GSMUA_151270.1</name>
</gene>
<dbReference type="PROSITE" id="PS50811">
    <property type="entry name" value="WRKY"/>
    <property type="match status" value="2"/>
</dbReference>
<dbReference type="Gene3D" id="2.20.25.80">
    <property type="entry name" value="WRKY domain"/>
    <property type="match status" value="2"/>
</dbReference>
<feature type="compositionally biased region" description="Low complexity" evidence="7">
    <location>
        <begin position="703"/>
        <end position="713"/>
    </location>
</feature>
<comment type="subcellular location">
    <subcellularLocation>
        <location evidence="1">Nucleus</location>
    </subcellularLocation>
</comment>
<evidence type="ECO:0000256" key="1">
    <source>
        <dbReference type="ARBA" id="ARBA00004123"/>
    </source>
</evidence>
<keyword evidence="8" id="KW-1133">Transmembrane helix</keyword>
<keyword evidence="3" id="KW-0805">Transcription regulation</keyword>
<evidence type="ECO:0000256" key="5">
    <source>
        <dbReference type="ARBA" id="ARBA00023163"/>
    </source>
</evidence>
<accession>A0A8D7AAR5</accession>